<dbReference type="InterPro" id="IPR051543">
    <property type="entry name" value="Serine_Peptidase_S9A"/>
</dbReference>
<dbReference type="SUPFAM" id="SSF50993">
    <property type="entry name" value="Peptidase/esterase 'gauge' domain"/>
    <property type="match status" value="1"/>
</dbReference>
<organism evidence="7 8">
    <name type="scientific">Enemella dayhoffiae</name>
    <dbReference type="NCBI Taxonomy" id="2016507"/>
    <lineage>
        <taxon>Bacteria</taxon>
        <taxon>Bacillati</taxon>
        <taxon>Actinomycetota</taxon>
        <taxon>Actinomycetes</taxon>
        <taxon>Propionibacteriales</taxon>
        <taxon>Propionibacteriaceae</taxon>
        <taxon>Enemella</taxon>
    </lineage>
</organism>
<keyword evidence="2" id="KW-0645">Protease</keyword>
<evidence type="ECO:0000313" key="7">
    <source>
        <dbReference type="EMBL" id="OYO22022.1"/>
    </source>
</evidence>
<comment type="similarity">
    <text evidence="1">Belongs to the peptidase S9A family.</text>
</comment>
<dbReference type="AlphaFoldDB" id="A0A255H3J8"/>
<dbReference type="InterPro" id="IPR029058">
    <property type="entry name" value="AB_hydrolase_fold"/>
</dbReference>
<evidence type="ECO:0000259" key="6">
    <source>
        <dbReference type="Pfam" id="PF02897"/>
    </source>
</evidence>
<dbReference type="Proteomes" id="UP000216311">
    <property type="component" value="Unassembled WGS sequence"/>
</dbReference>
<dbReference type="EMBL" id="NMVQ01000012">
    <property type="protein sequence ID" value="OYO22022.1"/>
    <property type="molecule type" value="Genomic_DNA"/>
</dbReference>
<dbReference type="PRINTS" id="PR00862">
    <property type="entry name" value="PROLIGOPTASE"/>
</dbReference>
<dbReference type="Pfam" id="PF00326">
    <property type="entry name" value="Peptidase_S9"/>
    <property type="match status" value="1"/>
</dbReference>
<evidence type="ECO:0000256" key="4">
    <source>
        <dbReference type="ARBA" id="ARBA00022825"/>
    </source>
</evidence>
<proteinExistence type="inferred from homology"/>
<dbReference type="PANTHER" id="PTHR11757">
    <property type="entry name" value="PROTEASE FAMILY S9A OLIGOPEPTIDASE"/>
    <property type="match status" value="1"/>
</dbReference>
<dbReference type="Pfam" id="PF02897">
    <property type="entry name" value="Peptidase_S9_N"/>
    <property type="match status" value="1"/>
</dbReference>
<evidence type="ECO:0000256" key="1">
    <source>
        <dbReference type="ARBA" id="ARBA00005228"/>
    </source>
</evidence>
<evidence type="ECO:0000259" key="5">
    <source>
        <dbReference type="Pfam" id="PF00326"/>
    </source>
</evidence>
<comment type="caution">
    <text evidence="7">The sequence shown here is derived from an EMBL/GenBank/DDBJ whole genome shotgun (WGS) entry which is preliminary data.</text>
</comment>
<protein>
    <submittedName>
        <fullName evidence="7">Oligopeptidase B</fullName>
        <ecNumber evidence="7">3.4.21.83</ecNumber>
    </submittedName>
</protein>
<dbReference type="RefSeq" id="WP_094363764.1">
    <property type="nucleotide sequence ID" value="NZ_NMVQ01000012.1"/>
</dbReference>
<dbReference type="GO" id="GO:0004252">
    <property type="term" value="F:serine-type endopeptidase activity"/>
    <property type="evidence" value="ECO:0007669"/>
    <property type="project" value="UniProtKB-EC"/>
</dbReference>
<gene>
    <name evidence="7" type="ORF">CGZ93_08855</name>
</gene>
<evidence type="ECO:0000313" key="8">
    <source>
        <dbReference type="Proteomes" id="UP000216311"/>
    </source>
</evidence>
<keyword evidence="8" id="KW-1185">Reference proteome</keyword>
<keyword evidence="4" id="KW-0720">Serine protease</keyword>
<reference evidence="7 8" key="1">
    <citation type="submission" date="2017-07" db="EMBL/GenBank/DDBJ databases">
        <title>Draft whole genome sequences of clinical Proprionibacteriaceae strains.</title>
        <authorList>
            <person name="Bernier A.-M."/>
            <person name="Bernard K."/>
            <person name="Domingo M.-C."/>
        </authorList>
    </citation>
    <scope>NUCLEOTIDE SEQUENCE [LARGE SCALE GENOMIC DNA]</scope>
    <source>
        <strain evidence="7 8">NML 130396</strain>
    </source>
</reference>
<dbReference type="InterPro" id="IPR001375">
    <property type="entry name" value="Peptidase_S9_cat"/>
</dbReference>
<dbReference type="PANTHER" id="PTHR11757:SF19">
    <property type="entry name" value="PROLYL ENDOPEPTIDASE-LIKE"/>
    <property type="match status" value="1"/>
</dbReference>
<accession>A0A255H3J8</accession>
<sequence length="699" mass="77516">MADAHPPVADRRPEPRTHHGDTFVDDYAWLRHKEDPRVRAHLEAENAWTEQHTAHLEPLVDELFNDVKARTQETDLSVPTFHRHTDGSAWWYYTRTTEGLDYPAYHRAPALDRDTRPDPAHPISGEQLLLDANAAAEGHEFFSLGAFSVSPDGLRLAYSVDNSGDERFQLQVVDLASGAIVGEPIPEVGGGVSWLGNDHLCYTRVDESWRPWQVWRHQIGSESAEDSLVLEEPDERFWVGADESAERDRVVILLGSKLTTEAWLLDASQPQAAPALVTPRQEGVEYSVTVAGDELFVLHNRNSPDFEVSLATLATPGDWHDFLPPVDGVRYTDVEAYAEHVVVELRRDGLTGIEVHHRGSGNSYPVRFDEELYTVGTTGAEDYDSDRVRLGFTSLLTPRSVLEVDLATGAVRTLRVTPVLDHPRHGPYRPENYVQERVWATAADGARVPMSVVRRADTPLDGSAPALLYGYGSYEICIDPGFSMFRLSLLDNGFVYAIAHVRGGGELGRAWYENGKALTKQNTFDDFVACARQLVDAGFTSPDRLAAQGGSAGGLLMGAVANQAPDAFAAIHAAVPFVDALTTILNPELPLTVTEWEEWGDPLHDPAVYAYMKAYTPYENVTAQRYPAILATTGFNDTRVYYTEPAKWIAALRERATNPPQEILLRTEMVAGHGGVTGRYKAWREAAFEYAWIMDRVGA</sequence>
<dbReference type="Gene3D" id="2.130.10.120">
    <property type="entry name" value="Prolyl oligopeptidase, N-terminal domain"/>
    <property type="match status" value="1"/>
</dbReference>
<evidence type="ECO:0000256" key="2">
    <source>
        <dbReference type="ARBA" id="ARBA00022670"/>
    </source>
</evidence>
<feature type="domain" description="Peptidase S9A N-terminal" evidence="6">
    <location>
        <begin position="7"/>
        <end position="415"/>
    </location>
</feature>
<dbReference type="Gene3D" id="3.40.50.1820">
    <property type="entry name" value="alpha/beta hydrolase"/>
    <property type="match status" value="1"/>
</dbReference>
<dbReference type="InterPro" id="IPR002470">
    <property type="entry name" value="Peptidase_S9A"/>
</dbReference>
<dbReference type="EC" id="3.4.21.83" evidence="7"/>
<dbReference type="InterPro" id="IPR023302">
    <property type="entry name" value="Pept_S9A_N"/>
</dbReference>
<dbReference type="OrthoDB" id="9801421at2"/>
<dbReference type="GO" id="GO:0006508">
    <property type="term" value="P:proteolysis"/>
    <property type="evidence" value="ECO:0007669"/>
    <property type="project" value="UniProtKB-KW"/>
</dbReference>
<feature type="domain" description="Peptidase S9 prolyl oligopeptidase catalytic" evidence="5">
    <location>
        <begin position="482"/>
        <end position="695"/>
    </location>
</feature>
<keyword evidence="3 7" id="KW-0378">Hydrolase</keyword>
<dbReference type="SUPFAM" id="SSF53474">
    <property type="entry name" value="alpha/beta-Hydrolases"/>
    <property type="match status" value="1"/>
</dbReference>
<name>A0A255H3J8_9ACTN</name>
<evidence type="ECO:0000256" key="3">
    <source>
        <dbReference type="ARBA" id="ARBA00022801"/>
    </source>
</evidence>